<evidence type="ECO:0000313" key="11">
    <source>
        <dbReference type="EMBL" id="MBC2118165.1"/>
    </source>
</evidence>
<dbReference type="Proteomes" id="UP000541735">
    <property type="component" value="Unassembled WGS sequence"/>
</dbReference>
<reference evidence="2 16" key="1">
    <citation type="submission" date="2014-05" db="EMBL/GenBank/DDBJ databases">
        <title>Novel Listeriaceae from food processing environments.</title>
        <authorList>
            <person name="den Bakker H.C."/>
        </authorList>
    </citation>
    <scope>NUCLEOTIDE SEQUENCE [LARGE SCALE GENOMIC DNA]</scope>
    <source>
        <strain evidence="2 16">FSL A5-0281</strain>
    </source>
</reference>
<dbReference type="EMBL" id="JAAROL010000002">
    <property type="protein sequence ID" value="MBC1331644.1"/>
    <property type="molecule type" value="Genomic_DNA"/>
</dbReference>
<dbReference type="SUPFAM" id="SSF51206">
    <property type="entry name" value="cAMP-binding domain-like"/>
    <property type="match status" value="1"/>
</dbReference>
<dbReference type="Proteomes" id="UP000574104">
    <property type="component" value="Unassembled WGS sequence"/>
</dbReference>
<evidence type="ECO:0000313" key="13">
    <source>
        <dbReference type="EMBL" id="MBC2177884.1"/>
    </source>
</evidence>
<dbReference type="InterPro" id="IPR014710">
    <property type="entry name" value="RmlC-like_jellyroll"/>
</dbReference>
<dbReference type="EMBL" id="JAARXI010000011">
    <property type="protein sequence ID" value="MBC2118165.1"/>
    <property type="molecule type" value="Genomic_DNA"/>
</dbReference>
<dbReference type="Proteomes" id="UP000550367">
    <property type="component" value="Unassembled WGS sequence"/>
</dbReference>
<evidence type="ECO:0000313" key="4">
    <source>
        <dbReference type="EMBL" id="MBC1331644.1"/>
    </source>
</evidence>
<dbReference type="InterPro" id="IPR018490">
    <property type="entry name" value="cNMP-bd_dom_sf"/>
</dbReference>
<dbReference type="EMBL" id="JAARPT010000007">
    <property type="protein sequence ID" value="MBC1402329.1"/>
    <property type="molecule type" value="Genomic_DNA"/>
</dbReference>
<evidence type="ECO:0000256" key="1">
    <source>
        <dbReference type="ARBA" id="ARBA00023159"/>
    </source>
</evidence>
<dbReference type="EMBL" id="JAARSH010000004">
    <property type="protein sequence ID" value="MBC1615897.1"/>
    <property type="molecule type" value="Genomic_DNA"/>
</dbReference>
<dbReference type="EMBL" id="JAARYD010000008">
    <property type="protein sequence ID" value="MBC2177884.1"/>
    <property type="molecule type" value="Genomic_DNA"/>
</dbReference>
<reference evidence="17 18" key="2">
    <citation type="submission" date="2020-03" db="EMBL/GenBank/DDBJ databases">
        <title>Soil Listeria distribution.</title>
        <authorList>
            <person name="Liao J."/>
            <person name="Wiedmann M."/>
        </authorList>
    </citation>
    <scope>NUCLEOTIDE SEQUENCE [LARGE SCALE GENOMIC DNA]</scope>
    <source>
        <strain evidence="14 28">FSL L7-0149</strain>
        <strain evidence="15 27">FSL L7-0153</strain>
        <strain evidence="12 17">FSL L7-0245</strain>
        <strain evidence="13 21">FSL L7-0259</strain>
        <strain evidence="11 18">FSL L7-0360</strain>
        <strain evidence="9 20">FSL L7-0978</strain>
        <strain evidence="10 26">FSL L7-0990</strain>
        <strain evidence="8 25">FSL L7-1017</strain>
        <strain evidence="7 29">FSL L7-1299</strain>
        <strain evidence="6 22">FSL L7-1387</strain>
        <strain evidence="5 24">FSL L7-1658</strain>
        <strain evidence="3 23">FSL L7-1816</strain>
        <strain evidence="4 19">FSL L7-1833</strain>
    </source>
</reference>
<evidence type="ECO:0000313" key="16">
    <source>
        <dbReference type="Proteomes" id="UP000029844"/>
    </source>
</evidence>
<dbReference type="AlphaFoldDB" id="A0A099VZF9"/>
<dbReference type="InterPro" id="IPR036390">
    <property type="entry name" value="WH_DNA-bd_sf"/>
</dbReference>
<evidence type="ECO:0000313" key="23">
    <source>
        <dbReference type="Proteomes" id="UP000543379"/>
    </source>
</evidence>
<dbReference type="RefSeq" id="WP_036088252.1">
    <property type="nucleotide sequence ID" value="NZ_CBCSHQ010000009.1"/>
</dbReference>
<dbReference type="eggNOG" id="COG0664">
    <property type="taxonomic scope" value="Bacteria"/>
</dbReference>
<evidence type="ECO:0000313" key="3">
    <source>
        <dbReference type="EMBL" id="MBC1318367.1"/>
    </source>
</evidence>
<dbReference type="EMBL" id="JAARVD010000002">
    <property type="protein sequence ID" value="MBC1795752.1"/>
    <property type="molecule type" value="Genomic_DNA"/>
</dbReference>
<evidence type="ECO:0000313" key="14">
    <source>
        <dbReference type="EMBL" id="MBC2242061.1"/>
    </source>
</evidence>
<dbReference type="STRING" id="1552123.EP57_16040"/>
<evidence type="ECO:0000313" key="19">
    <source>
        <dbReference type="Proteomes" id="UP000532866"/>
    </source>
</evidence>
<evidence type="ECO:0000313" key="12">
    <source>
        <dbReference type="EMBL" id="MBC2168087.1"/>
    </source>
</evidence>
<evidence type="ECO:0000313" key="27">
    <source>
        <dbReference type="Proteomes" id="UP000550367"/>
    </source>
</evidence>
<evidence type="ECO:0000313" key="29">
    <source>
        <dbReference type="Proteomes" id="UP000574104"/>
    </source>
</evidence>
<dbReference type="EMBL" id="JAARZA010000009">
    <property type="protein sequence ID" value="MBC2242061.1"/>
    <property type="molecule type" value="Genomic_DNA"/>
</dbReference>
<evidence type="ECO:0000313" key="22">
    <source>
        <dbReference type="Proteomes" id="UP000541955"/>
    </source>
</evidence>
<evidence type="ECO:0000313" key="24">
    <source>
        <dbReference type="Proteomes" id="UP000544413"/>
    </source>
</evidence>
<name>A0A099VZF9_9LIST</name>
<dbReference type="Proteomes" id="UP000541955">
    <property type="component" value="Unassembled WGS sequence"/>
</dbReference>
<keyword evidence="16" id="KW-1185">Reference proteome</keyword>
<comment type="caution">
    <text evidence="2">The sequence shown here is derived from an EMBL/GenBank/DDBJ whole genome shotgun (WGS) entry which is preliminary data.</text>
</comment>
<evidence type="ECO:0000313" key="28">
    <source>
        <dbReference type="Proteomes" id="UP000553016"/>
    </source>
</evidence>
<dbReference type="Proteomes" id="UP000553016">
    <property type="component" value="Unassembled WGS sequence"/>
</dbReference>
<protein>
    <submittedName>
        <fullName evidence="3">Crp/Fnr family transcriptional regulator</fullName>
    </submittedName>
</protein>
<dbReference type="Proteomes" id="UP000529446">
    <property type="component" value="Unassembled WGS sequence"/>
</dbReference>
<gene>
    <name evidence="2" type="ORF">EP57_16040</name>
    <name evidence="4" type="ORF">HB759_06815</name>
    <name evidence="3" type="ORF">HB811_16435</name>
    <name evidence="5" type="ORF">HB836_12125</name>
    <name evidence="6" type="ORF">HB902_15915</name>
    <name evidence="7" type="ORF">HB904_06850</name>
    <name evidence="8" type="ORF">HCA46_07390</name>
    <name evidence="9" type="ORF">HCA52_12055</name>
    <name evidence="10" type="ORF">HCA55_03390</name>
    <name evidence="11" type="ORF">HCB06_16150</name>
    <name evidence="15" type="ORF">HCB25_15890</name>
    <name evidence="12" type="ORF">HCB26_16035</name>
    <name evidence="13" type="ORF">HCB27_14740</name>
    <name evidence="14" type="ORF">HCB35_16420</name>
</gene>
<dbReference type="EMBL" id="JAARUV010000002">
    <property type="protein sequence ID" value="MBC1778655.1"/>
    <property type="molecule type" value="Genomic_DNA"/>
</dbReference>
<dbReference type="EMBL" id="JAAROV010000007">
    <property type="protein sequence ID" value="MBC1318367.1"/>
    <property type="molecule type" value="Genomic_DNA"/>
</dbReference>
<evidence type="ECO:0000313" key="10">
    <source>
        <dbReference type="EMBL" id="MBC1795752.1"/>
    </source>
</evidence>
<dbReference type="GeneID" id="58718842"/>
<dbReference type="Proteomes" id="UP000539064">
    <property type="component" value="Unassembled WGS sequence"/>
</dbReference>
<proteinExistence type="predicted"/>
<organism evidence="2 16">
    <name type="scientific">Listeria booriae</name>
    <dbReference type="NCBI Taxonomy" id="1552123"/>
    <lineage>
        <taxon>Bacteria</taxon>
        <taxon>Bacillati</taxon>
        <taxon>Bacillota</taxon>
        <taxon>Bacilli</taxon>
        <taxon>Bacillales</taxon>
        <taxon>Listeriaceae</taxon>
        <taxon>Listeria</taxon>
    </lineage>
</organism>
<dbReference type="Proteomes" id="UP000543379">
    <property type="component" value="Unassembled WGS sequence"/>
</dbReference>
<evidence type="ECO:0000313" key="20">
    <source>
        <dbReference type="Proteomes" id="UP000539064"/>
    </source>
</evidence>
<dbReference type="EMBL" id="JAARYY010000012">
    <property type="protein sequence ID" value="MBC2245545.1"/>
    <property type="molecule type" value="Genomic_DNA"/>
</dbReference>
<evidence type="ECO:0000313" key="26">
    <source>
        <dbReference type="Proteomes" id="UP000548082"/>
    </source>
</evidence>
<evidence type="ECO:0000313" key="2">
    <source>
        <dbReference type="EMBL" id="KGL37538.1"/>
    </source>
</evidence>
<evidence type="ECO:0000313" key="18">
    <source>
        <dbReference type="Proteomes" id="UP000529446"/>
    </source>
</evidence>
<dbReference type="Proteomes" id="UP000519573">
    <property type="component" value="Unassembled WGS sequence"/>
</dbReference>
<sequence>MEQILELYGRDTLEDKFNDSNLFRQLSSLTPKKMEIKKRDVLTSSSDYIYYIVNGTLAQKKLGVPLAVIGGGSFIGLNSFLFQKNDVEKYEVLEAGTVLAFNKKDTLFLLLSLQEGWLYLLFREKKQNEILVENQLLLYKSGQDRVKETLCQLAEKFGTPVQEGWIIPRCFNKKFLADYTNMTLNSIKRITEIYIAKGWLTIEKYHFIIKTKGGDDPWEL</sequence>
<evidence type="ECO:0000313" key="17">
    <source>
        <dbReference type="Proteomes" id="UP000519573"/>
    </source>
</evidence>
<evidence type="ECO:0000313" key="5">
    <source>
        <dbReference type="EMBL" id="MBC1402329.1"/>
    </source>
</evidence>
<evidence type="ECO:0000313" key="8">
    <source>
        <dbReference type="EMBL" id="MBC1778655.1"/>
    </source>
</evidence>
<dbReference type="EMBL" id="JAARVG010000011">
    <property type="protein sequence ID" value="MBC1794158.1"/>
    <property type="molecule type" value="Genomic_DNA"/>
</dbReference>
<dbReference type="OrthoDB" id="2360798at2"/>
<evidence type="ECO:0000313" key="7">
    <source>
        <dbReference type="EMBL" id="MBC1615897.1"/>
    </source>
</evidence>
<evidence type="ECO:0000313" key="15">
    <source>
        <dbReference type="EMBL" id="MBC2245545.1"/>
    </source>
</evidence>
<dbReference type="Gene3D" id="2.60.120.10">
    <property type="entry name" value="Jelly Rolls"/>
    <property type="match status" value="1"/>
</dbReference>
<accession>A0A099VZF9</accession>
<evidence type="ECO:0000313" key="9">
    <source>
        <dbReference type="EMBL" id="MBC1794158.1"/>
    </source>
</evidence>
<dbReference type="Proteomes" id="UP000547643">
    <property type="component" value="Unassembled WGS sequence"/>
</dbReference>
<evidence type="ECO:0000313" key="6">
    <source>
        <dbReference type="EMBL" id="MBC1563561.1"/>
    </source>
</evidence>
<evidence type="ECO:0000313" key="25">
    <source>
        <dbReference type="Proteomes" id="UP000547643"/>
    </source>
</evidence>
<evidence type="ECO:0000313" key="21">
    <source>
        <dbReference type="Proteomes" id="UP000541735"/>
    </source>
</evidence>
<dbReference type="SUPFAM" id="SSF46785">
    <property type="entry name" value="Winged helix' DNA-binding domain"/>
    <property type="match status" value="1"/>
</dbReference>
<keyword evidence="1" id="KW-0010">Activator</keyword>
<dbReference type="Proteomes" id="UP000544413">
    <property type="component" value="Unassembled WGS sequence"/>
</dbReference>
<dbReference type="Proteomes" id="UP000532866">
    <property type="component" value="Unassembled WGS sequence"/>
</dbReference>
<dbReference type="EMBL" id="JNFA01000031">
    <property type="protein sequence ID" value="KGL37538.1"/>
    <property type="molecule type" value="Genomic_DNA"/>
</dbReference>
<dbReference type="Proteomes" id="UP000029844">
    <property type="component" value="Unassembled WGS sequence"/>
</dbReference>
<dbReference type="EMBL" id="JAARRW010000009">
    <property type="protein sequence ID" value="MBC1563561.1"/>
    <property type="molecule type" value="Genomic_DNA"/>
</dbReference>
<dbReference type="EMBL" id="JAARYH010000010">
    <property type="protein sequence ID" value="MBC2168087.1"/>
    <property type="molecule type" value="Genomic_DNA"/>
</dbReference>
<dbReference type="Proteomes" id="UP000548082">
    <property type="component" value="Unassembled WGS sequence"/>
</dbReference>